<sequence length="47" mass="5401">MIHEIPWVQPARIANSRKCLKFPFIRKYKGPNIRHGENENGVVALAT</sequence>
<reference evidence="1 2" key="1">
    <citation type="submission" date="2018-03" db="EMBL/GenBank/DDBJ databases">
        <title>Genomic Encyclopedia of Archaeal and Bacterial Type Strains, Phase II (KMG-II): from individual species to whole genera.</title>
        <authorList>
            <person name="Goeker M."/>
        </authorList>
    </citation>
    <scope>NUCLEOTIDE SEQUENCE [LARGE SCALE GENOMIC DNA]</scope>
    <source>
        <strain evidence="1 2">DSM 29057</strain>
    </source>
</reference>
<protein>
    <submittedName>
        <fullName evidence="1">Uncharacterized protein</fullName>
    </submittedName>
</protein>
<evidence type="ECO:0000313" key="2">
    <source>
        <dbReference type="Proteomes" id="UP000241964"/>
    </source>
</evidence>
<dbReference type="AlphaFoldDB" id="A0A2P8G0H1"/>
<dbReference type="RefSeq" id="WP_170118814.1">
    <property type="nucleotide sequence ID" value="NZ_PYAS01000008.1"/>
</dbReference>
<gene>
    <name evidence="1" type="ORF">CLV60_108312</name>
</gene>
<dbReference type="Proteomes" id="UP000241964">
    <property type="component" value="Unassembled WGS sequence"/>
</dbReference>
<keyword evidence="2" id="KW-1185">Reference proteome</keyword>
<evidence type="ECO:0000313" key="1">
    <source>
        <dbReference type="EMBL" id="PSL27454.1"/>
    </source>
</evidence>
<accession>A0A2P8G0H1</accession>
<dbReference type="EMBL" id="PYAS01000008">
    <property type="protein sequence ID" value="PSL27454.1"/>
    <property type="molecule type" value="Genomic_DNA"/>
</dbReference>
<proteinExistence type="predicted"/>
<name>A0A2P8G0H1_9BACT</name>
<organism evidence="1 2">
    <name type="scientific">Dyadobacter jiangsuensis</name>
    <dbReference type="NCBI Taxonomy" id="1591085"/>
    <lineage>
        <taxon>Bacteria</taxon>
        <taxon>Pseudomonadati</taxon>
        <taxon>Bacteroidota</taxon>
        <taxon>Cytophagia</taxon>
        <taxon>Cytophagales</taxon>
        <taxon>Spirosomataceae</taxon>
        <taxon>Dyadobacter</taxon>
    </lineage>
</organism>
<comment type="caution">
    <text evidence="1">The sequence shown here is derived from an EMBL/GenBank/DDBJ whole genome shotgun (WGS) entry which is preliminary data.</text>
</comment>